<dbReference type="PROSITE" id="PS50983">
    <property type="entry name" value="FE_B12_PBP"/>
    <property type="match status" value="1"/>
</dbReference>
<dbReference type="InterPro" id="IPR002491">
    <property type="entry name" value="ABC_transptr_periplasmic_BD"/>
</dbReference>
<gene>
    <name evidence="2" type="primary">hmuT_4</name>
    <name evidence="2" type="ORF">NCTC8849_04903</name>
</gene>
<evidence type="ECO:0000259" key="1">
    <source>
        <dbReference type="PROSITE" id="PS50983"/>
    </source>
</evidence>
<sequence length="119" mass="12387">MLFILSHGGMNTLVAGQHTAADGAIRAAGLQNAMQGFDHYRAMSQEGVAASQADLVVISADGLKGMGGEAGLWKLPGLAQTPAGRHKQLLTIDDMALLGFGPRTPQAIIALRNKAEQLP</sequence>
<dbReference type="EMBL" id="UGLC01000002">
    <property type="protein sequence ID" value="STT56256.1"/>
    <property type="molecule type" value="Genomic_DNA"/>
</dbReference>
<dbReference type="SUPFAM" id="SSF53807">
    <property type="entry name" value="Helical backbone' metal receptor"/>
    <property type="match status" value="1"/>
</dbReference>
<name>A0A377WN57_KLEPN</name>
<evidence type="ECO:0000313" key="3">
    <source>
        <dbReference type="Proteomes" id="UP000254799"/>
    </source>
</evidence>
<accession>A0A377WN57</accession>
<organism evidence="2 3">
    <name type="scientific">Klebsiella pneumoniae</name>
    <dbReference type="NCBI Taxonomy" id="573"/>
    <lineage>
        <taxon>Bacteria</taxon>
        <taxon>Pseudomonadati</taxon>
        <taxon>Pseudomonadota</taxon>
        <taxon>Gammaproteobacteria</taxon>
        <taxon>Enterobacterales</taxon>
        <taxon>Enterobacteriaceae</taxon>
        <taxon>Klebsiella/Raoultella group</taxon>
        <taxon>Klebsiella</taxon>
        <taxon>Klebsiella pneumoniae complex</taxon>
    </lineage>
</organism>
<evidence type="ECO:0000313" key="2">
    <source>
        <dbReference type="EMBL" id="STT56256.1"/>
    </source>
</evidence>
<protein>
    <submittedName>
        <fullName evidence="2">Periplasmic hemin-binding protein</fullName>
    </submittedName>
</protein>
<dbReference type="Gene3D" id="3.40.50.1980">
    <property type="entry name" value="Nitrogenase molybdenum iron protein domain"/>
    <property type="match status" value="1"/>
</dbReference>
<dbReference type="Proteomes" id="UP000254799">
    <property type="component" value="Unassembled WGS sequence"/>
</dbReference>
<dbReference type="AlphaFoldDB" id="A0A377WN57"/>
<proteinExistence type="predicted"/>
<feature type="domain" description="Fe/B12 periplasmic-binding" evidence="1">
    <location>
        <begin position="1"/>
        <end position="119"/>
    </location>
</feature>
<reference evidence="2 3" key="1">
    <citation type="submission" date="2018-06" db="EMBL/GenBank/DDBJ databases">
        <authorList>
            <consortium name="Pathogen Informatics"/>
            <person name="Doyle S."/>
        </authorList>
    </citation>
    <scope>NUCLEOTIDE SEQUENCE [LARGE SCALE GENOMIC DNA]</scope>
    <source>
        <strain evidence="2 3">NCTC8849</strain>
    </source>
</reference>